<feature type="compositionally biased region" description="Basic and acidic residues" evidence="1">
    <location>
        <begin position="28"/>
        <end position="45"/>
    </location>
</feature>
<dbReference type="Proteomes" id="UP001177670">
    <property type="component" value="Unassembled WGS sequence"/>
</dbReference>
<feature type="region of interest" description="Disordered" evidence="1">
    <location>
        <begin position="28"/>
        <end position="69"/>
    </location>
</feature>
<name>A0AA40KJ10_9HYME</name>
<organism evidence="2 3">
    <name type="scientific">Melipona bicolor</name>
    <dbReference type="NCBI Taxonomy" id="60889"/>
    <lineage>
        <taxon>Eukaryota</taxon>
        <taxon>Metazoa</taxon>
        <taxon>Ecdysozoa</taxon>
        <taxon>Arthropoda</taxon>
        <taxon>Hexapoda</taxon>
        <taxon>Insecta</taxon>
        <taxon>Pterygota</taxon>
        <taxon>Neoptera</taxon>
        <taxon>Endopterygota</taxon>
        <taxon>Hymenoptera</taxon>
        <taxon>Apocrita</taxon>
        <taxon>Aculeata</taxon>
        <taxon>Apoidea</taxon>
        <taxon>Anthophila</taxon>
        <taxon>Apidae</taxon>
        <taxon>Melipona</taxon>
    </lineage>
</organism>
<accession>A0AA40KJ10</accession>
<evidence type="ECO:0000313" key="2">
    <source>
        <dbReference type="EMBL" id="KAK1122208.1"/>
    </source>
</evidence>
<protein>
    <submittedName>
        <fullName evidence="2">Uncharacterized protein</fullName>
    </submittedName>
</protein>
<dbReference type="EMBL" id="JAHYIQ010000023">
    <property type="protein sequence ID" value="KAK1122208.1"/>
    <property type="molecule type" value="Genomic_DNA"/>
</dbReference>
<feature type="compositionally biased region" description="Basic and acidic residues" evidence="1">
    <location>
        <begin position="52"/>
        <end position="66"/>
    </location>
</feature>
<comment type="caution">
    <text evidence="2">The sequence shown here is derived from an EMBL/GenBank/DDBJ whole genome shotgun (WGS) entry which is preliminary data.</text>
</comment>
<reference evidence="2" key="1">
    <citation type="submission" date="2021-10" db="EMBL/GenBank/DDBJ databases">
        <title>Melipona bicolor Genome sequencing and assembly.</title>
        <authorList>
            <person name="Araujo N.S."/>
            <person name="Arias M.C."/>
        </authorList>
    </citation>
    <scope>NUCLEOTIDE SEQUENCE</scope>
    <source>
        <strain evidence="2">USP_2M_L1-L4_2017</strain>
        <tissue evidence="2">Whole body</tissue>
    </source>
</reference>
<evidence type="ECO:0000256" key="1">
    <source>
        <dbReference type="SAM" id="MobiDB-lite"/>
    </source>
</evidence>
<sequence>MSEVTIALYPLFDECFFGCFAETRVNEREANDSQSDKEVEKEEHGGGQGDNLIRHRESCHGDDTKPRPPSSDLEALLRLFLQLASTALLKEHRSISRETPKCQVSQHHRPLTYDHPRDAPLHELVFNFRQGRDLSMANTEREQGKRFPRRDVKRSPHVKILDWFLVTLFDEVFETFYLRRIRRWID</sequence>
<evidence type="ECO:0000313" key="3">
    <source>
        <dbReference type="Proteomes" id="UP001177670"/>
    </source>
</evidence>
<proteinExistence type="predicted"/>
<gene>
    <name evidence="2" type="ORF">K0M31_009434</name>
</gene>
<keyword evidence="3" id="KW-1185">Reference proteome</keyword>
<dbReference type="AlphaFoldDB" id="A0AA40KJ10"/>